<name>A0ABR2HRG2_9PEZI</name>
<dbReference type="Gene3D" id="3.20.20.80">
    <property type="entry name" value="Glycosidases"/>
    <property type="match status" value="1"/>
</dbReference>
<sequence>MLGLLPTIPGIISTTAAMSRRCLLSLLLSANLCGRGAADTTTTVNPSTNWGTWEGWGTSLAWWAAAFGDRDDLADLFFSTKSVNFGGKTVPGLGFNIARYNAGASSKNSVNGESMVVSPKMILSRQVEGFWTDWTSADPASSSWNWNADANQRSMLTKARDRGADIFELFSNSPMWWMCTNHNPAGADNGGNDNLQSWNYQQFAVYMAEIAKHANDKWNIKFQSVEPFNEPMASWWSGKTGTQEGCHFGTSTQATLVKNLRTELDSRGLSSAVIAASDENSYDQAISTWNALAGAGVAGSIARVNVHGYQYGGGKRDVLYSTVNRAGKKLWQSEYGKADDTGSDLASNLLLDFRWLHPTAWVYWQVIDGGGWGLVDGNNDAKTLGAVSQKYYVLAQYSRHIKPGMQILDGGNDSTIVAYDAGAKKLVVVAVNWGNTQNLSFDLSKFKTPGTEGSPVPRWSTQIGSGEQYVAHSDTTLKGGKFQASFNKNQVQTFEISGVVI</sequence>
<dbReference type="SUPFAM" id="SSF51445">
    <property type="entry name" value="(Trans)glycosidases"/>
    <property type="match status" value="1"/>
</dbReference>
<protein>
    <submittedName>
        <fullName evidence="3">Glycoside hydrolase family 30 protein</fullName>
    </submittedName>
</protein>
<dbReference type="Gene3D" id="2.60.40.1180">
    <property type="entry name" value="Golgi alpha-mannosidase II"/>
    <property type="match status" value="1"/>
</dbReference>
<dbReference type="InterPro" id="IPR013780">
    <property type="entry name" value="Glyco_hydro_b"/>
</dbReference>
<dbReference type="InterPro" id="IPR039743">
    <property type="entry name" value="6GAL/EXGAL"/>
</dbReference>
<dbReference type="Pfam" id="PF14587">
    <property type="entry name" value="Glyco_hydr_30_2"/>
    <property type="match status" value="1"/>
</dbReference>
<dbReference type="InterPro" id="IPR039514">
    <property type="entry name" value="6GAL-like"/>
</dbReference>
<comment type="caution">
    <text evidence="3">The sequence shown here is derived from an EMBL/GenBank/DDBJ whole genome shotgun (WGS) entry which is preliminary data.</text>
</comment>
<proteinExistence type="predicted"/>
<keyword evidence="4" id="KW-1185">Reference proteome</keyword>
<accession>A0ABR2HRG2</accession>
<keyword evidence="1" id="KW-0732">Signal</keyword>
<dbReference type="PANTHER" id="PTHR42767">
    <property type="entry name" value="ENDO-BETA-1,6-GALACTANASE"/>
    <property type="match status" value="1"/>
</dbReference>
<organism evidence="3 4">
    <name type="scientific">Apiospora arundinis</name>
    <dbReference type="NCBI Taxonomy" id="335852"/>
    <lineage>
        <taxon>Eukaryota</taxon>
        <taxon>Fungi</taxon>
        <taxon>Dikarya</taxon>
        <taxon>Ascomycota</taxon>
        <taxon>Pezizomycotina</taxon>
        <taxon>Sordariomycetes</taxon>
        <taxon>Xylariomycetidae</taxon>
        <taxon>Amphisphaeriales</taxon>
        <taxon>Apiosporaceae</taxon>
        <taxon>Apiospora</taxon>
    </lineage>
</organism>
<dbReference type="Proteomes" id="UP001390339">
    <property type="component" value="Unassembled WGS sequence"/>
</dbReference>
<keyword evidence="3" id="KW-0378">Hydrolase</keyword>
<feature type="chain" id="PRO_5046935006" evidence="1">
    <location>
        <begin position="39"/>
        <end position="501"/>
    </location>
</feature>
<dbReference type="InterPro" id="IPR017853">
    <property type="entry name" value="GH"/>
</dbReference>
<dbReference type="PANTHER" id="PTHR42767:SF1">
    <property type="entry name" value="ENDO-BETA-1,6-GALACTANASE-LIKE DOMAIN-CONTAINING PROTEIN"/>
    <property type="match status" value="1"/>
</dbReference>
<evidence type="ECO:0000313" key="3">
    <source>
        <dbReference type="EMBL" id="KAK8851612.1"/>
    </source>
</evidence>
<dbReference type="EMBL" id="JAPCWZ010000009">
    <property type="protein sequence ID" value="KAK8851612.1"/>
    <property type="molecule type" value="Genomic_DNA"/>
</dbReference>
<feature type="domain" description="Endo-beta-1,6-galactanase-like" evidence="2">
    <location>
        <begin position="44"/>
        <end position="283"/>
    </location>
</feature>
<reference evidence="3 4" key="1">
    <citation type="journal article" date="2024" name="IMA Fungus">
        <title>Apiospora arundinis, a panoply of carbohydrate-active enzymes and secondary metabolites.</title>
        <authorList>
            <person name="Sorensen T."/>
            <person name="Petersen C."/>
            <person name="Muurmann A.T."/>
            <person name="Christiansen J.V."/>
            <person name="Brundto M.L."/>
            <person name="Overgaard C.K."/>
            <person name="Boysen A.T."/>
            <person name="Wollenberg R.D."/>
            <person name="Larsen T.O."/>
            <person name="Sorensen J.L."/>
            <person name="Nielsen K.L."/>
            <person name="Sondergaard T.E."/>
        </authorList>
    </citation>
    <scope>NUCLEOTIDE SEQUENCE [LARGE SCALE GENOMIC DNA]</scope>
    <source>
        <strain evidence="3 4">AAU 773</strain>
    </source>
</reference>
<dbReference type="GO" id="GO:0016787">
    <property type="term" value="F:hydrolase activity"/>
    <property type="evidence" value="ECO:0007669"/>
    <property type="project" value="UniProtKB-KW"/>
</dbReference>
<evidence type="ECO:0000259" key="2">
    <source>
        <dbReference type="Pfam" id="PF14587"/>
    </source>
</evidence>
<feature type="signal peptide" evidence="1">
    <location>
        <begin position="1"/>
        <end position="38"/>
    </location>
</feature>
<evidence type="ECO:0000313" key="4">
    <source>
        <dbReference type="Proteomes" id="UP001390339"/>
    </source>
</evidence>
<evidence type="ECO:0000256" key="1">
    <source>
        <dbReference type="SAM" id="SignalP"/>
    </source>
</evidence>
<gene>
    <name evidence="3" type="ORF">PGQ11_014091</name>
</gene>